<dbReference type="Pfam" id="PF14559">
    <property type="entry name" value="TPR_19"/>
    <property type="match status" value="1"/>
</dbReference>
<dbReference type="RefSeq" id="WP_206708173.1">
    <property type="nucleotide sequence ID" value="NZ_CP059066.1"/>
</dbReference>
<dbReference type="KEGG" id="kme:H0A61_00247"/>
<dbReference type="Proteomes" id="UP000662904">
    <property type="component" value="Chromosome"/>
</dbReference>
<dbReference type="SMART" id="SM00028">
    <property type="entry name" value="TPR"/>
    <property type="match status" value="3"/>
</dbReference>
<reference evidence="3" key="1">
    <citation type="submission" date="2020-07" db="EMBL/GenBank/DDBJ databases">
        <title>Koleobacter methoxysyntrophicus gen. nov., sp. nov., a novel anaerobic bacterium isolated from deep subsurface oil field and proposal of Koleobacterales ord. nov. in the phylum Firmicutes.</title>
        <authorList>
            <person name="Sakamoto S."/>
            <person name="Tamaki H."/>
        </authorList>
    </citation>
    <scope>NUCLEOTIDE SEQUENCE</scope>
    <source>
        <strain evidence="3">NRmbB1</strain>
    </source>
</reference>
<gene>
    <name evidence="3" type="ORF">H0A61_00247</name>
</gene>
<accession>A0A8A0RJW1</accession>
<dbReference type="AlphaFoldDB" id="A0A8A0RJW1"/>
<dbReference type="SUPFAM" id="SSF48452">
    <property type="entry name" value="TPR-like"/>
    <property type="match status" value="2"/>
</dbReference>
<protein>
    <recommendedName>
        <fullName evidence="5">Tetratricopeptide repeat protein</fullName>
    </recommendedName>
</protein>
<dbReference type="Gene3D" id="1.25.40.10">
    <property type="entry name" value="Tetratricopeptide repeat domain"/>
    <property type="match status" value="2"/>
</dbReference>
<evidence type="ECO:0000256" key="2">
    <source>
        <dbReference type="ARBA" id="ARBA00022803"/>
    </source>
</evidence>
<organism evidence="3 4">
    <name type="scientific">Koleobacter methoxysyntrophicus</name>
    <dbReference type="NCBI Taxonomy" id="2751313"/>
    <lineage>
        <taxon>Bacteria</taxon>
        <taxon>Bacillati</taxon>
        <taxon>Bacillota</taxon>
        <taxon>Clostridia</taxon>
        <taxon>Koleobacterales</taxon>
        <taxon>Koleobacteraceae</taxon>
        <taxon>Koleobacter</taxon>
    </lineage>
</organism>
<evidence type="ECO:0000313" key="3">
    <source>
        <dbReference type="EMBL" id="QSQ07928.1"/>
    </source>
</evidence>
<evidence type="ECO:0000313" key="4">
    <source>
        <dbReference type="Proteomes" id="UP000662904"/>
    </source>
</evidence>
<dbReference type="InterPro" id="IPR051012">
    <property type="entry name" value="CellSynth/LPSAsmb/PSIAsmb"/>
</dbReference>
<proteinExistence type="predicted"/>
<keyword evidence="4" id="KW-1185">Reference proteome</keyword>
<evidence type="ECO:0000256" key="1">
    <source>
        <dbReference type="ARBA" id="ARBA00022737"/>
    </source>
</evidence>
<keyword evidence="1" id="KW-0677">Repeat</keyword>
<dbReference type="EMBL" id="CP059066">
    <property type="protein sequence ID" value="QSQ07928.1"/>
    <property type="molecule type" value="Genomic_DNA"/>
</dbReference>
<dbReference type="InterPro" id="IPR011990">
    <property type="entry name" value="TPR-like_helical_dom_sf"/>
</dbReference>
<evidence type="ECO:0008006" key="5">
    <source>
        <dbReference type="Google" id="ProtNLM"/>
    </source>
</evidence>
<dbReference type="PANTHER" id="PTHR45586:SF1">
    <property type="entry name" value="LIPOPOLYSACCHARIDE ASSEMBLY PROTEIN B"/>
    <property type="match status" value="1"/>
</dbReference>
<dbReference type="InterPro" id="IPR019734">
    <property type="entry name" value="TPR_rpt"/>
</dbReference>
<keyword evidence="2" id="KW-0802">TPR repeat</keyword>
<sequence>MNKEKGRMLYEKAKKLLEKGNISSAKAKFYKALKYDDNVWIRNNLALTLFMSDDLTGALSVLEPILAGGKGNLASNPFTFALASIVHSTAGNELQARRFLKQAIEKFDLEILKHEPARMPFSLREYTIIIIKAAANLKDYKLVNELYLRWKHLHVSWETAYITATACFNMGKYREAAKLLETIEEISPAFVSMKRIIQMIEQGEIPPFELDHKLIPEKELNEKFRRAAKNEETRREVLQDGYFRMILLDSMLSEEDPEAAAGILFQIIKYGGKWGEELANKVLNSAYYSKELKFAAARALVEIGIYKKDEPVPALIDGEKTFIKTMDIEFISSQDKNLDKTVEEALKLRDKGRLDEAINLLEDLIKKGQFYPPAVLNLANFLRSKGDFEKALELFEMLEQVANDNPVFLFNYSALMLEIGDTQRAWEYFKRIDRNHGMGKDFDHKLKLLESQIELSSTPPVQDVIELWMESMREDIEEKTIPIDPSVLRGLKNMPAHWLDGACQIYGLEPARHRKDREKQLYDFLTDHKNFEKIINLLSEEEKELLSYLIQHDGWSRLNAVTQRFGSMDGDGFYWAEQPPESPLGNLWAKALVAVGRAKIKSRIYKIVTIPVELRQLLS</sequence>
<name>A0A8A0RJW1_9FIRM</name>
<dbReference type="PANTHER" id="PTHR45586">
    <property type="entry name" value="TPR REPEAT-CONTAINING PROTEIN PA4667"/>
    <property type="match status" value="1"/>
</dbReference>